<dbReference type="Gene3D" id="2.40.50.140">
    <property type="entry name" value="Nucleic acid-binding proteins"/>
    <property type="match status" value="1"/>
</dbReference>
<dbReference type="SUPFAM" id="SSF50249">
    <property type="entry name" value="Nucleic acid-binding proteins"/>
    <property type="match status" value="1"/>
</dbReference>
<comment type="cofactor">
    <cofactor evidence="15">
        <name>Mg(2+)</name>
        <dbReference type="ChEBI" id="CHEBI:18420"/>
    </cofactor>
    <cofactor evidence="15">
        <name>Mn(2+)</name>
        <dbReference type="ChEBI" id="CHEBI:29035"/>
    </cofactor>
</comment>
<name>A0A6L5JTQ7_RHOTE</name>
<dbReference type="InterPro" id="IPR013840">
    <property type="entry name" value="DNAligase_N"/>
</dbReference>
<dbReference type="InterPro" id="IPR001357">
    <property type="entry name" value="BRCT_dom"/>
</dbReference>
<keyword evidence="12 15" id="KW-0464">Manganese</keyword>
<dbReference type="Pfam" id="PF00533">
    <property type="entry name" value="BRCT"/>
    <property type="match status" value="1"/>
</dbReference>
<dbReference type="SMART" id="SM00292">
    <property type="entry name" value="BRCT"/>
    <property type="match status" value="1"/>
</dbReference>
<evidence type="ECO:0000256" key="2">
    <source>
        <dbReference type="ARBA" id="ARBA00012722"/>
    </source>
</evidence>
<evidence type="ECO:0000313" key="20">
    <source>
        <dbReference type="Proteomes" id="UP000480275"/>
    </source>
</evidence>
<dbReference type="HAMAP" id="MF_01588">
    <property type="entry name" value="DNA_ligase_A"/>
    <property type="match status" value="1"/>
</dbReference>
<dbReference type="Gene3D" id="6.20.10.30">
    <property type="match status" value="1"/>
</dbReference>
<feature type="binding site" evidence="15">
    <location>
        <position position="152"/>
    </location>
    <ligand>
        <name>NAD(+)</name>
        <dbReference type="ChEBI" id="CHEBI:57540"/>
    </ligand>
</feature>
<dbReference type="Gene3D" id="1.10.287.610">
    <property type="entry name" value="Helix hairpin bin"/>
    <property type="match status" value="1"/>
</dbReference>
<dbReference type="EMBL" id="WIXJ01000001">
    <property type="protein sequence ID" value="MQY50421.1"/>
    <property type="molecule type" value="Genomic_DNA"/>
</dbReference>
<feature type="region of interest" description="Disordered" evidence="17">
    <location>
        <begin position="58"/>
        <end position="81"/>
    </location>
</feature>
<dbReference type="Pfam" id="PF03119">
    <property type="entry name" value="DNA_ligase_ZBD"/>
    <property type="match status" value="1"/>
</dbReference>
<dbReference type="FunFam" id="3.30.470.30:FF:000001">
    <property type="entry name" value="DNA ligase"/>
    <property type="match status" value="1"/>
</dbReference>
<evidence type="ECO:0000256" key="1">
    <source>
        <dbReference type="ARBA" id="ARBA00004067"/>
    </source>
</evidence>
<gene>
    <name evidence="15 19" type="primary">ligA</name>
    <name evidence="19" type="ORF">GHK24_01300</name>
</gene>
<dbReference type="GO" id="GO:0003677">
    <property type="term" value="F:DNA binding"/>
    <property type="evidence" value="ECO:0007669"/>
    <property type="project" value="InterPro"/>
</dbReference>
<reference evidence="19 20" key="1">
    <citation type="submission" date="2019-10" db="EMBL/GenBank/DDBJ databases">
        <title>Whole-genome sequence of the purple nonsulfur photosynthetic bacterium Rhodocyclus tenuis.</title>
        <authorList>
            <person name="Kyndt J.A."/>
            <person name="Meyer T.E."/>
        </authorList>
    </citation>
    <scope>NUCLEOTIDE SEQUENCE [LARGE SCALE GENOMIC DNA]</scope>
    <source>
        <strain evidence="19 20">DSM 110</strain>
    </source>
</reference>
<feature type="binding site" evidence="15">
    <location>
        <position position="305"/>
    </location>
    <ligand>
        <name>NAD(+)</name>
        <dbReference type="ChEBI" id="CHEBI:57540"/>
    </ligand>
</feature>
<dbReference type="CDD" id="cd00114">
    <property type="entry name" value="LIGANc"/>
    <property type="match status" value="1"/>
</dbReference>
<feature type="binding site" evidence="15">
    <location>
        <begin position="43"/>
        <end position="47"/>
    </location>
    <ligand>
        <name>NAD(+)</name>
        <dbReference type="ChEBI" id="CHEBI:57540"/>
    </ligand>
</feature>
<comment type="similarity">
    <text evidence="14 15">Belongs to the NAD-dependent DNA ligase family. LigA subfamily.</text>
</comment>
<dbReference type="PANTHER" id="PTHR23389">
    <property type="entry name" value="CHROMOSOME TRANSMISSION FIDELITY FACTOR 18"/>
    <property type="match status" value="1"/>
</dbReference>
<keyword evidence="10 15" id="KW-0520">NAD</keyword>
<dbReference type="InterPro" id="IPR010994">
    <property type="entry name" value="RuvA_2-like"/>
</dbReference>
<dbReference type="Proteomes" id="UP000480275">
    <property type="component" value="Unassembled WGS sequence"/>
</dbReference>
<dbReference type="InterPro" id="IPR013839">
    <property type="entry name" value="DNAligase_adenylation"/>
</dbReference>
<comment type="catalytic activity">
    <reaction evidence="13 15 16">
        <text>NAD(+) + (deoxyribonucleotide)n-3'-hydroxyl + 5'-phospho-(deoxyribonucleotide)m = (deoxyribonucleotide)n+m + AMP + beta-nicotinamide D-nucleotide.</text>
        <dbReference type="EC" id="6.5.1.2"/>
    </reaction>
</comment>
<sequence length="835" mass="89235">MSTSATDTEKAAVSTQERARALRAELQRHNRAYYEDDAPLISDAEYDALFRELQALEDAEPALRTPDSPTQRVGGAPLPEFQPVRHAMPMLSIRTETDFGEGGALAFDARVRRELKLADDAPPLDYCAELKFDGLAMNLRYEDGVLVQAATRGDGLTGEDVTQNVRTIRALPLRLEGEAPAVLEVRGEVYMRYDDFARYNAAAAARGEKTLVNPRNGAAGSIRQLDPKIAASRPLSFFAYGIGETQGWRVPATHAGILDALAAFGIPVCRERTIAKGANELAAFHQQIGSGRAELPFAIDGVVYKVNSLALQEQLGFVTREPRWAVAHKFPAEEATTEVLAIEVQVGRTGALTPVARLAPVFVGGVTVSNVTLHNAEDMARKGGICVGDTVIVRRAGDVIPEVVGVIAERRPADAQAFAMPATCPVCNAHVVREPGEAVTRCSGGFSCRAQRIQAILHFAGRRMMDIEGLGERYVERLVEFDYVHGVADLYRLTLDDLLDMKRRADERDGTVPETVKAGQTPTRWAENLLDGIAGSRRPTLARLLFALGIRHVGESTAKTLADWLGSVERVRRAPAPLLAVLPDIGATVAAAIADFFAEERNVEAVDALLCAEIGVAPVDEHPPLPELAERLAWAELYAVLGVPRLTPVRARQIACVVDGATLVRQGIDRPALLDAKIPADVVAALAEWLEAGANRRLLAALATQREALLADLPPASARPAAAPLAGKTFVLTGTLPTLARDAAKELIEAAGGRVSGSVSKKTHYLVAGSEAGSKLERARELGVRVLDEAALLALLADRALPGEAPADAAALAAAAKNNGPAQASLPLPFEGEEE</sequence>
<dbReference type="FunFam" id="1.10.150.20:FF:000006">
    <property type="entry name" value="DNA ligase"/>
    <property type="match status" value="1"/>
</dbReference>
<keyword evidence="11 15" id="KW-0234">DNA repair</keyword>
<dbReference type="AlphaFoldDB" id="A0A6L5JTQ7"/>
<dbReference type="GO" id="GO:0003911">
    <property type="term" value="F:DNA ligase (NAD+) activity"/>
    <property type="evidence" value="ECO:0007669"/>
    <property type="project" value="UniProtKB-UniRule"/>
</dbReference>
<comment type="caution">
    <text evidence="19">The sequence shown here is derived from an EMBL/GenBank/DDBJ whole genome shotgun (WGS) entry which is preliminary data.</text>
</comment>
<feature type="compositionally biased region" description="Low complexity" evidence="17">
    <location>
        <begin position="814"/>
        <end position="824"/>
    </location>
</feature>
<dbReference type="Gene3D" id="1.10.150.20">
    <property type="entry name" value="5' to 3' exonuclease, C-terminal subdomain"/>
    <property type="match status" value="2"/>
</dbReference>
<evidence type="ECO:0000313" key="19">
    <source>
        <dbReference type="EMBL" id="MQY50421.1"/>
    </source>
</evidence>
<dbReference type="Gene3D" id="3.40.50.10190">
    <property type="entry name" value="BRCT domain"/>
    <property type="match status" value="1"/>
</dbReference>
<keyword evidence="8 15" id="KW-0862">Zinc</keyword>
<dbReference type="Pfam" id="PF01653">
    <property type="entry name" value="DNA_ligase_aden"/>
    <property type="match status" value="1"/>
</dbReference>
<dbReference type="SUPFAM" id="SSF52113">
    <property type="entry name" value="BRCT domain"/>
    <property type="match status" value="1"/>
</dbReference>
<dbReference type="OrthoDB" id="9759736at2"/>
<dbReference type="InterPro" id="IPR001679">
    <property type="entry name" value="DNA_ligase"/>
</dbReference>
<dbReference type="InterPro" id="IPR036420">
    <property type="entry name" value="BRCT_dom_sf"/>
</dbReference>
<feature type="binding site" evidence="15">
    <location>
        <position position="188"/>
    </location>
    <ligand>
        <name>NAD(+)</name>
        <dbReference type="ChEBI" id="CHEBI:57540"/>
    </ligand>
</feature>
<evidence type="ECO:0000256" key="11">
    <source>
        <dbReference type="ARBA" id="ARBA00023204"/>
    </source>
</evidence>
<keyword evidence="6 15" id="KW-0479">Metal-binding</keyword>
<evidence type="ECO:0000256" key="12">
    <source>
        <dbReference type="ARBA" id="ARBA00023211"/>
    </source>
</evidence>
<keyword evidence="7 15" id="KW-0227">DNA damage</keyword>
<evidence type="ECO:0000256" key="5">
    <source>
        <dbReference type="ARBA" id="ARBA00022705"/>
    </source>
</evidence>
<feature type="binding site" evidence="15">
    <location>
        <position position="448"/>
    </location>
    <ligand>
        <name>Zn(2+)</name>
        <dbReference type="ChEBI" id="CHEBI:29105"/>
    </ligand>
</feature>
<evidence type="ECO:0000256" key="16">
    <source>
        <dbReference type="RuleBase" id="RU000618"/>
    </source>
</evidence>
<comment type="function">
    <text evidence="1 15">DNA ligase that catalyzes the formation of phosphodiester linkages between 5'-phosphoryl and 3'-hydroxyl groups in double-stranded DNA using NAD as a coenzyme and as the energy source for the reaction. It is essential for DNA replication and repair of damaged DNA.</text>
</comment>
<evidence type="ECO:0000256" key="4">
    <source>
        <dbReference type="ARBA" id="ARBA00022598"/>
    </source>
</evidence>
<feature type="binding site" evidence="15">
    <location>
        <position position="129"/>
    </location>
    <ligand>
        <name>NAD(+)</name>
        <dbReference type="ChEBI" id="CHEBI:57540"/>
    </ligand>
</feature>
<evidence type="ECO:0000256" key="15">
    <source>
        <dbReference type="HAMAP-Rule" id="MF_01588"/>
    </source>
</evidence>
<dbReference type="PROSITE" id="PS01055">
    <property type="entry name" value="DNA_LIGASE_N1"/>
    <property type="match status" value="1"/>
</dbReference>
<feature type="active site" description="N6-AMP-lysine intermediate" evidence="15">
    <location>
        <position position="131"/>
    </location>
</feature>
<organism evidence="19 20">
    <name type="scientific">Rhodocyclus tenuis</name>
    <name type="common">Rhodospirillum tenue</name>
    <dbReference type="NCBI Taxonomy" id="1066"/>
    <lineage>
        <taxon>Bacteria</taxon>
        <taxon>Pseudomonadati</taxon>
        <taxon>Pseudomonadota</taxon>
        <taxon>Betaproteobacteria</taxon>
        <taxon>Rhodocyclales</taxon>
        <taxon>Rhodocyclaceae</taxon>
        <taxon>Rhodocyclus</taxon>
    </lineage>
</organism>
<dbReference type="NCBIfam" id="NF005932">
    <property type="entry name" value="PRK07956.1"/>
    <property type="match status" value="1"/>
</dbReference>
<keyword evidence="5 15" id="KW-0235">DNA replication</keyword>
<accession>A0A6L5JTQ7</accession>
<evidence type="ECO:0000256" key="8">
    <source>
        <dbReference type="ARBA" id="ARBA00022833"/>
    </source>
</evidence>
<dbReference type="PROSITE" id="PS01056">
    <property type="entry name" value="DNA_LIGASE_N2"/>
    <property type="match status" value="1"/>
</dbReference>
<dbReference type="GO" id="GO:0005829">
    <property type="term" value="C:cytosol"/>
    <property type="evidence" value="ECO:0007669"/>
    <property type="project" value="TreeGrafter"/>
</dbReference>
<dbReference type="GO" id="GO:0006281">
    <property type="term" value="P:DNA repair"/>
    <property type="evidence" value="ECO:0007669"/>
    <property type="project" value="UniProtKB-KW"/>
</dbReference>
<dbReference type="Gene3D" id="3.30.470.30">
    <property type="entry name" value="DNA ligase/mRNA capping enzyme"/>
    <property type="match status" value="1"/>
</dbReference>
<evidence type="ECO:0000256" key="9">
    <source>
        <dbReference type="ARBA" id="ARBA00022842"/>
    </source>
</evidence>
<dbReference type="InterPro" id="IPR041663">
    <property type="entry name" value="DisA/LigA_HHH"/>
</dbReference>
<dbReference type="SUPFAM" id="SSF56091">
    <property type="entry name" value="DNA ligase/mRNA capping enzyme, catalytic domain"/>
    <property type="match status" value="1"/>
</dbReference>
<dbReference type="FunFam" id="2.40.50.140:FF:000012">
    <property type="entry name" value="DNA ligase"/>
    <property type="match status" value="1"/>
</dbReference>
<evidence type="ECO:0000256" key="13">
    <source>
        <dbReference type="ARBA" id="ARBA00034005"/>
    </source>
</evidence>
<dbReference type="EC" id="6.5.1.2" evidence="2 15"/>
<protein>
    <recommendedName>
        <fullName evidence="3 15">DNA ligase</fullName>
        <ecNumber evidence="2 15">6.5.1.2</ecNumber>
    </recommendedName>
    <alternativeName>
        <fullName evidence="15">Polydeoxyribonucleotide synthase [NAD(+)]</fullName>
    </alternativeName>
</protein>
<dbReference type="SUPFAM" id="SSF47781">
    <property type="entry name" value="RuvA domain 2-like"/>
    <property type="match status" value="1"/>
</dbReference>
<keyword evidence="9 15" id="KW-0460">Magnesium</keyword>
<feature type="domain" description="BRCT" evidence="18">
    <location>
        <begin position="720"/>
        <end position="801"/>
    </location>
</feature>
<dbReference type="GO" id="GO:0046872">
    <property type="term" value="F:metal ion binding"/>
    <property type="evidence" value="ECO:0007669"/>
    <property type="project" value="UniProtKB-KW"/>
</dbReference>
<keyword evidence="4 15" id="KW-0436">Ligase</keyword>
<dbReference type="InterPro" id="IPR033136">
    <property type="entry name" value="DNA_ligase_CS"/>
</dbReference>
<feature type="binding site" evidence="15">
    <location>
        <position position="329"/>
    </location>
    <ligand>
        <name>NAD(+)</name>
        <dbReference type="ChEBI" id="CHEBI:57540"/>
    </ligand>
</feature>
<feature type="binding site" evidence="15">
    <location>
        <position position="427"/>
    </location>
    <ligand>
        <name>Zn(2+)</name>
        <dbReference type="ChEBI" id="CHEBI:29105"/>
    </ligand>
</feature>
<dbReference type="InterPro" id="IPR003583">
    <property type="entry name" value="Hlx-hairpin-Hlx_DNA-bd_motif"/>
</dbReference>
<dbReference type="Pfam" id="PF12826">
    <property type="entry name" value="HHH_2"/>
    <property type="match status" value="1"/>
</dbReference>
<evidence type="ECO:0000256" key="6">
    <source>
        <dbReference type="ARBA" id="ARBA00022723"/>
    </source>
</evidence>
<comment type="caution">
    <text evidence="15">Lacks conserved residue(s) required for the propagation of feature annotation.</text>
</comment>
<evidence type="ECO:0000256" key="14">
    <source>
        <dbReference type="ARBA" id="ARBA00060881"/>
    </source>
</evidence>
<dbReference type="PIRSF" id="PIRSF001604">
    <property type="entry name" value="LigA"/>
    <property type="match status" value="1"/>
</dbReference>
<evidence type="ECO:0000256" key="17">
    <source>
        <dbReference type="SAM" id="MobiDB-lite"/>
    </source>
</evidence>
<dbReference type="InterPro" id="IPR004150">
    <property type="entry name" value="NAD_DNA_ligase_OB"/>
</dbReference>
<feature type="binding site" evidence="15">
    <location>
        <position position="424"/>
    </location>
    <ligand>
        <name>Zn(2+)</name>
        <dbReference type="ChEBI" id="CHEBI:29105"/>
    </ligand>
</feature>
<proteinExistence type="inferred from homology"/>
<dbReference type="FunFam" id="1.10.287.610:FF:000002">
    <property type="entry name" value="DNA ligase"/>
    <property type="match status" value="1"/>
</dbReference>
<dbReference type="Pfam" id="PF03120">
    <property type="entry name" value="OB_DNA_ligase"/>
    <property type="match status" value="1"/>
</dbReference>
<feature type="binding site" evidence="15">
    <location>
        <begin position="92"/>
        <end position="93"/>
    </location>
    <ligand>
        <name>NAD(+)</name>
        <dbReference type="ChEBI" id="CHEBI:57540"/>
    </ligand>
</feature>
<evidence type="ECO:0000256" key="3">
    <source>
        <dbReference type="ARBA" id="ARBA00013308"/>
    </source>
</evidence>
<dbReference type="NCBIfam" id="TIGR00575">
    <property type="entry name" value="dnlj"/>
    <property type="match status" value="1"/>
</dbReference>
<dbReference type="CDD" id="cd17748">
    <property type="entry name" value="BRCT_DNA_ligase_like"/>
    <property type="match status" value="1"/>
</dbReference>
<dbReference type="GO" id="GO:0006260">
    <property type="term" value="P:DNA replication"/>
    <property type="evidence" value="ECO:0007669"/>
    <property type="project" value="UniProtKB-KW"/>
</dbReference>
<dbReference type="InterPro" id="IPR004149">
    <property type="entry name" value="Znf_DNAligase_C4"/>
</dbReference>
<dbReference type="PANTHER" id="PTHR23389:SF9">
    <property type="entry name" value="DNA LIGASE"/>
    <property type="match status" value="1"/>
</dbReference>
<dbReference type="SMART" id="SM00532">
    <property type="entry name" value="LIGANc"/>
    <property type="match status" value="1"/>
</dbReference>
<dbReference type="PROSITE" id="PS50172">
    <property type="entry name" value="BRCT"/>
    <property type="match status" value="1"/>
</dbReference>
<dbReference type="InterPro" id="IPR018239">
    <property type="entry name" value="DNA_ligase_AS"/>
</dbReference>
<dbReference type="InterPro" id="IPR012340">
    <property type="entry name" value="NA-bd_OB-fold"/>
</dbReference>
<feature type="region of interest" description="Disordered" evidence="17">
    <location>
        <begin position="814"/>
        <end position="835"/>
    </location>
</feature>
<evidence type="ECO:0000256" key="10">
    <source>
        <dbReference type="ARBA" id="ARBA00023027"/>
    </source>
</evidence>
<evidence type="ECO:0000256" key="7">
    <source>
        <dbReference type="ARBA" id="ARBA00022763"/>
    </source>
</evidence>
<dbReference type="SMART" id="SM00278">
    <property type="entry name" value="HhH1"/>
    <property type="match status" value="4"/>
</dbReference>
<evidence type="ECO:0000259" key="18">
    <source>
        <dbReference type="PROSITE" id="PS50172"/>
    </source>
</evidence>